<reference evidence="14" key="1">
    <citation type="submission" date="2022-03" db="EMBL/GenBank/DDBJ databases">
        <authorList>
            <person name="Alioto T."/>
            <person name="Alioto T."/>
            <person name="Gomez Garrido J."/>
        </authorList>
    </citation>
    <scope>NUCLEOTIDE SEQUENCE</scope>
</reference>
<dbReference type="GO" id="GO:0005764">
    <property type="term" value="C:lysosome"/>
    <property type="evidence" value="ECO:0007669"/>
    <property type="project" value="UniProtKB-SubCell"/>
</dbReference>
<keyword evidence="5" id="KW-0256">Endoplasmic reticulum</keyword>
<protein>
    <recommendedName>
        <fullName evidence="11">Vacuolar ATPase assembly protein VMA22</fullName>
    </recommendedName>
    <alternativeName>
        <fullName evidence="12">Coiled-coil domain-containing protein 115</fullName>
    </alternativeName>
</protein>
<dbReference type="AlphaFoldDB" id="A0AAD1T5N1"/>
<comment type="subcellular location">
    <subcellularLocation>
        <location evidence="9">Cytoplasmic vesicle</location>
        <location evidence="9">COPI-coated vesicle</location>
    </subcellularLocation>
    <subcellularLocation>
        <location evidence="3">Endoplasmic reticulum-Golgi intermediate compartment</location>
    </subcellularLocation>
    <subcellularLocation>
        <location evidence="1">Endosome</location>
    </subcellularLocation>
    <subcellularLocation>
        <location evidence="2">Lysosome</location>
    </subcellularLocation>
</comment>
<organism evidence="14 15">
    <name type="scientific">Pelobates cultripes</name>
    <name type="common">Western spadefoot toad</name>
    <dbReference type="NCBI Taxonomy" id="61616"/>
    <lineage>
        <taxon>Eukaryota</taxon>
        <taxon>Metazoa</taxon>
        <taxon>Chordata</taxon>
        <taxon>Craniata</taxon>
        <taxon>Vertebrata</taxon>
        <taxon>Euteleostomi</taxon>
        <taxon>Amphibia</taxon>
        <taxon>Batrachia</taxon>
        <taxon>Anura</taxon>
        <taxon>Pelobatoidea</taxon>
        <taxon>Pelobatidae</taxon>
        <taxon>Pelobates</taxon>
    </lineage>
</organism>
<dbReference type="Gene3D" id="1.10.287.3240">
    <property type="match status" value="1"/>
</dbReference>
<dbReference type="PANTHER" id="PTHR31996:SF2">
    <property type="entry name" value="COILED-COIL DOMAIN-CONTAINING PROTEIN 115"/>
    <property type="match status" value="1"/>
</dbReference>
<keyword evidence="4" id="KW-0967">Endosome</keyword>
<dbReference type="GO" id="GO:0005793">
    <property type="term" value="C:endoplasmic reticulum-Golgi intermediate compartment"/>
    <property type="evidence" value="ECO:0007669"/>
    <property type="project" value="UniProtKB-SubCell"/>
</dbReference>
<evidence type="ECO:0000256" key="3">
    <source>
        <dbReference type="ARBA" id="ARBA00004399"/>
    </source>
</evidence>
<dbReference type="GO" id="GO:0030137">
    <property type="term" value="C:COPI-coated vesicle"/>
    <property type="evidence" value="ECO:0007669"/>
    <property type="project" value="UniProtKB-SubCell"/>
</dbReference>
<evidence type="ECO:0000256" key="12">
    <source>
        <dbReference type="ARBA" id="ARBA00093646"/>
    </source>
</evidence>
<dbReference type="EMBL" id="OW240920">
    <property type="protein sequence ID" value="CAH2317114.1"/>
    <property type="molecule type" value="Genomic_DNA"/>
</dbReference>
<name>A0AAD1T5N1_PELCU</name>
<evidence type="ECO:0000256" key="13">
    <source>
        <dbReference type="SAM" id="MobiDB-lite"/>
    </source>
</evidence>
<dbReference type="GO" id="GO:0005768">
    <property type="term" value="C:endosome"/>
    <property type="evidence" value="ECO:0007669"/>
    <property type="project" value="UniProtKB-SubCell"/>
</dbReference>
<keyword evidence="7" id="KW-0458">Lysosome</keyword>
<dbReference type="InterPro" id="IPR040357">
    <property type="entry name" value="Vma22/CCDC115"/>
</dbReference>
<dbReference type="Pfam" id="PF21730">
    <property type="entry name" value="Vma22_CCDC115"/>
    <property type="match status" value="1"/>
</dbReference>
<evidence type="ECO:0000313" key="15">
    <source>
        <dbReference type="Proteomes" id="UP001295444"/>
    </source>
</evidence>
<comment type="subunit">
    <text evidence="10">Accessory component of the multisubunit proton-transporting vacuolar (V)-ATPase protein pump.</text>
</comment>
<evidence type="ECO:0000256" key="2">
    <source>
        <dbReference type="ARBA" id="ARBA00004371"/>
    </source>
</evidence>
<proteinExistence type="predicted"/>
<keyword evidence="15" id="KW-1185">Reference proteome</keyword>
<dbReference type="Proteomes" id="UP001295444">
    <property type="component" value="Chromosome 09"/>
</dbReference>
<sequence>MAPASEEKMASVCQELDLLTLRLMDQLELLRNKRTSLNQLIEKGWLSLSQSRYSMGNKFVSSLQYKQDMAPSVVVLESCASDGKMAFEVERASAAALMATKSVDHRAVEEIGATEPKLRHRKGPAETIRPTTTEPRGPAPAQDPLHWFGILVPQSLRQAQTTFREGIQLAAEVASLQSSVDCIQRRYGTLMAQKRKLQAS</sequence>
<dbReference type="PANTHER" id="PTHR31996">
    <property type="entry name" value="COILED-COIL DOMAIN-CONTAINING PROTEIN 115"/>
    <property type="match status" value="1"/>
</dbReference>
<evidence type="ECO:0000256" key="5">
    <source>
        <dbReference type="ARBA" id="ARBA00022824"/>
    </source>
</evidence>
<dbReference type="GO" id="GO:0051082">
    <property type="term" value="F:unfolded protein binding"/>
    <property type="evidence" value="ECO:0007669"/>
    <property type="project" value="TreeGrafter"/>
</dbReference>
<accession>A0AAD1T5N1</accession>
<evidence type="ECO:0000256" key="10">
    <source>
        <dbReference type="ARBA" id="ARBA00064380"/>
    </source>
</evidence>
<keyword evidence="8" id="KW-0968">Cytoplasmic vesicle</keyword>
<evidence type="ECO:0000256" key="1">
    <source>
        <dbReference type="ARBA" id="ARBA00004177"/>
    </source>
</evidence>
<gene>
    <name evidence="14" type="ORF">PECUL_23A046801</name>
</gene>
<dbReference type="FunFam" id="1.10.287.3240:FF:000005">
    <property type="entry name" value="coiled-coil domain-containing protein 115"/>
    <property type="match status" value="1"/>
</dbReference>
<evidence type="ECO:0000256" key="11">
    <source>
        <dbReference type="ARBA" id="ARBA00093634"/>
    </source>
</evidence>
<evidence type="ECO:0000256" key="7">
    <source>
        <dbReference type="ARBA" id="ARBA00023228"/>
    </source>
</evidence>
<dbReference type="GO" id="GO:0070072">
    <property type="term" value="P:vacuolar proton-transporting V-type ATPase complex assembly"/>
    <property type="evidence" value="ECO:0007669"/>
    <property type="project" value="InterPro"/>
</dbReference>
<keyword evidence="6" id="KW-0175">Coiled coil</keyword>
<evidence type="ECO:0000313" key="14">
    <source>
        <dbReference type="EMBL" id="CAH2317114.1"/>
    </source>
</evidence>
<evidence type="ECO:0000256" key="6">
    <source>
        <dbReference type="ARBA" id="ARBA00023054"/>
    </source>
</evidence>
<evidence type="ECO:0000256" key="8">
    <source>
        <dbReference type="ARBA" id="ARBA00023329"/>
    </source>
</evidence>
<feature type="region of interest" description="Disordered" evidence="13">
    <location>
        <begin position="111"/>
        <end position="140"/>
    </location>
</feature>
<evidence type="ECO:0000256" key="9">
    <source>
        <dbReference type="ARBA" id="ARBA00046287"/>
    </source>
</evidence>
<evidence type="ECO:0000256" key="4">
    <source>
        <dbReference type="ARBA" id="ARBA00022753"/>
    </source>
</evidence>